<evidence type="ECO:0000313" key="2">
    <source>
        <dbReference type="Proteomes" id="UP000318081"/>
    </source>
</evidence>
<protein>
    <submittedName>
        <fullName evidence="1">N-formylglutamate amidohydrolase</fullName>
    </submittedName>
</protein>
<dbReference type="Proteomes" id="UP000318081">
    <property type="component" value="Chromosome"/>
</dbReference>
<dbReference type="Pfam" id="PF05013">
    <property type="entry name" value="FGase"/>
    <property type="match status" value="1"/>
</dbReference>
<evidence type="ECO:0000313" key="1">
    <source>
        <dbReference type="EMBL" id="QDV81704.1"/>
    </source>
</evidence>
<dbReference type="InterPro" id="IPR007709">
    <property type="entry name" value="N-FG_amidohydro"/>
</dbReference>
<proteinExistence type="predicted"/>
<reference evidence="1 2" key="1">
    <citation type="submission" date="2019-02" db="EMBL/GenBank/DDBJ databases">
        <title>Deep-cultivation of Planctomycetes and their phenomic and genomic characterization uncovers novel biology.</title>
        <authorList>
            <person name="Wiegand S."/>
            <person name="Jogler M."/>
            <person name="Boedeker C."/>
            <person name="Pinto D."/>
            <person name="Vollmers J."/>
            <person name="Rivas-Marin E."/>
            <person name="Kohn T."/>
            <person name="Peeters S.H."/>
            <person name="Heuer A."/>
            <person name="Rast P."/>
            <person name="Oberbeckmann S."/>
            <person name="Bunk B."/>
            <person name="Jeske O."/>
            <person name="Meyerdierks A."/>
            <person name="Storesund J.E."/>
            <person name="Kallscheuer N."/>
            <person name="Luecker S."/>
            <person name="Lage O.M."/>
            <person name="Pohl T."/>
            <person name="Merkel B.J."/>
            <person name="Hornburger P."/>
            <person name="Mueller R.-W."/>
            <person name="Bruemmer F."/>
            <person name="Labrenz M."/>
            <person name="Spormann A.M."/>
            <person name="Op den Camp H."/>
            <person name="Overmann J."/>
            <person name="Amann R."/>
            <person name="Jetten M.S.M."/>
            <person name="Mascher T."/>
            <person name="Medema M.H."/>
            <person name="Devos D.P."/>
            <person name="Kaster A.-K."/>
            <person name="Ovreas L."/>
            <person name="Rohde M."/>
            <person name="Galperin M.Y."/>
            <person name="Jogler C."/>
        </authorList>
    </citation>
    <scope>NUCLEOTIDE SEQUENCE [LARGE SCALE GENOMIC DNA]</scope>
    <source>
        <strain evidence="1 2">TBK1r</strain>
    </source>
</reference>
<organism evidence="1 2">
    <name type="scientific">Stieleria magnilauensis</name>
    <dbReference type="NCBI Taxonomy" id="2527963"/>
    <lineage>
        <taxon>Bacteria</taxon>
        <taxon>Pseudomonadati</taxon>
        <taxon>Planctomycetota</taxon>
        <taxon>Planctomycetia</taxon>
        <taxon>Pirellulales</taxon>
        <taxon>Pirellulaceae</taxon>
        <taxon>Stieleria</taxon>
    </lineage>
</organism>
<dbReference type="EMBL" id="CP036432">
    <property type="protein sequence ID" value="QDV81704.1"/>
    <property type="molecule type" value="Genomic_DNA"/>
</dbReference>
<sequence>MSDQIWQVQRGEGPLVATAVHDGHAMRDDVLSHVKLDDLGRLREEDPFTGHWTKCAPTRVVGLRSRFEVDLNRPRDKAVYRTPEDAWGLTVWNDNPADEMFAKSLDEYDAFYAAMQEMLSGIVAEQGQFILYDLHTYNHRRAGPAGPAADPLENPQVNIGTGTMDRRRWGHVVDALIEGLREFDFPGGKLDVRENVKFRGGNWPRWIHETFPTTGVAIAIEFKKFFMDEWTGQPDPAAVDAISDALQYSVPFVMDAFNHPRLV</sequence>
<keyword evidence="2" id="KW-1185">Reference proteome</keyword>
<dbReference type="SUPFAM" id="SSF53187">
    <property type="entry name" value="Zn-dependent exopeptidases"/>
    <property type="match status" value="1"/>
</dbReference>
<dbReference type="Gene3D" id="3.40.630.40">
    <property type="entry name" value="Zn-dependent exopeptidases"/>
    <property type="match status" value="1"/>
</dbReference>
<accession>A0ABX5XIA4</accession>
<gene>
    <name evidence="1" type="ORF">TBK1r_06240</name>
</gene>
<dbReference type="RefSeq" id="WP_145207459.1">
    <property type="nucleotide sequence ID" value="NZ_CP036432.1"/>
</dbReference>
<name>A0ABX5XIA4_9BACT</name>